<proteinExistence type="predicted"/>
<evidence type="ECO:0000313" key="2">
    <source>
        <dbReference type="Proteomes" id="UP000661607"/>
    </source>
</evidence>
<sequence length="192" mass="21190">MGPPQAVRKTWSYALRTVQGFIESLLTTIQFRAVEAGAAVPAMVRAAAAMAKNHRRHGPANIADHDELIPGSWRPLIYRNLDLPERHIDKAAFVLCALMHWHQGLRRRDVFAEGSDRWSDPRARLLGGDAWDQGRPRVLTSLALEPAGHLAEMASALESAYARVLDGLGADTALTNSWIVRVNSSGCSRFQM</sequence>
<dbReference type="EMBL" id="JADBEF010000001">
    <property type="protein sequence ID" value="MBE1564196.1"/>
    <property type="molecule type" value="Genomic_DNA"/>
</dbReference>
<reference evidence="1 2" key="1">
    <citation type="submission" date="2020-10" db="EMBL/GenBank/DDBJ databases">
        <title>Sequencing the genomes of 1000 actinobacteria strains.</title>
        <authorList>
            <person name="Klenk H.-P."/>
        </authorList>
    </citation>
    <scope>NUCLEOTIDE SEQUENCE [LARGE SCALE GENOMIC DNA]</scope>
    <source>
        <strain evidence="1 2">DSM 43748</strain>
    </source>
</reference>
<protein>
    <submittedName>
        <fullName evidence="1">Uncharacterized protein</fullName>
    </submittedName>
</protein>
<evidence type="ECO:0000313" key="1">
    <source>
        <dbReference type="EMBL" id="MBE1564196.1"/>
    </source>
</evidence>
<name>A0ABR9KQ99_9ACTN</name>
<gene>
    <name evidence="1" type="ORF">H4W81_006975</name>
</gene>
<dbReference type="Proteomes" id="UP000661607">
    <property type="component" value="Unassembled WGS sequence"/>
</dbReference>
<keyword evidence="2" id="KW-1185">Reference proteome</keyword>
<organism evidence="1 2">
    <name type="scientific">Nonomuraea africana</name>
    <dbReference type="NCBI Taxonomy" id="46171"/>
    <lineage>
        <taxon>Bacteria</taxon>
        <taxon>Bacillati</taxon>
        <taxon>Actinomycetota</taxon>
        <taxon>Actinomycetes</taxon>
        <taxon>Streptosporangiales</taxon>
        <taxon>Streptosporangiaceae</taxon>
        <taxon>Nonomuraea</taxon>
    </lineage>
</organism>
<accession>A0ABR9KQ99</accession>
<dbReference type="RefSeq" id="WP_192778620.1">
    <property type="nucleotide sequence ID" value="NZ_BAAASY010000008.1"/>
</dbReference>
<comment type="caution">
    <text evidence="1">The sequence shown here is derived from an EMBL/GenBank/DDBJ whole genome shotgun (WGS) entry which is preliminary data.</text>
</comment>